<evidence type="ECO:0000256" key="4">
    <source>
        <dbReference type="ARBA" id="ARBA00023040"/>
    </source>
</evidence>
<feature type="transmembrane region" description="Helical" evidence="8">
    <location>
        <begin position="145"/>
        <end position="166"/>
    </location>
</feature>
<proteinExistence type="predicted"/>
<dbReference type="InterPro" id="IPR000276">
    <property type="entry name" value="GPCR_Rhodpsn"/>
</dbReference>
<keyword evidence="11" id="KW-1185">Reference proteome</keyword>
<feature type="transmembrane region" description="Helical" evidence="8">
    <location>
        <begin position="111"/>
        <end position="133"/>
    </location>
</feature>
<protein>
    <submittedName>
        <fullName evidence="10">Short-wave-sensitive opsin 1</fullName>
    </submittedName>
</protein>
<feature type="transmembrane region" description="Helical" evidence="8">
    <location>
        <begin position="283"/>
        <end position="302"/>
    </location>
</feature>
<reference evidence="10" key="2">
    <citation type="journal article" date="2023" name="Science">
        <title>Genomic signatures of disease resistance in endangered staghorn corals.</title>
        <authorList>
            <person name="Vollmer S.V."/>
            <person name="Selwyn J.D."/>
            <person name="Despard B.A."/>
            <person name="Roesel C.L."/>
        </authorList>
    </citation>
    <scope>NUCLEOTIDE SEQUENCE</scope>
    <source>
        <strain evidence="10">K2</strain>
    </source>
</reference>
<feature type="transmembrane region" description="Helical" evidence="8">
    <location>
        <begin position="29"/>
        <end position="55"/>
    </location>
</feature>
<dbReference type="InterPro" id="IPR017452">
    <property type="entry name" value="GPCR_Rhodpsn_7TM"/>
</dbReference>
<evidence type="ECO:0000256" key="1">
    <source>
        <dbReference type="ARBA" id="ARBA00004141"/>
    </source>
</evidence>
<dbReference type="SUPFAM" id="SSF81321">
    <property type="entry name" value="Family A G protein-coupled receptor-like"/>
    <property type="match status" value="1"/>
</dbReference>
<dbReference type="PROSITE" id="PS50262">
    <property type="entry name" value="G_PROTEIN_RECEP_F1_2"/>
    <property type="match status" value="1"/>
</dbReference>
<evidence type="ECO:0000256" key="3">
    <source>
        <dbReference type="ARBA" id="ARBA00022989"/>
    </source>
</evidence>
<feature type="transmembrane region" description="Helical" evidence="8">
    <location>
        <begin position="243"/>
        <end position="263"/>
    </location>
</feature>
<feature type="domain" description="G-protein coupled receptors family 1 profile" evidence="9">
    <location>
        <begin position="46"/>
        <end position="299"/>
    </location>
</feature>
<reference evidence="10" key="1">
    <citation type="journal article" date="2023" name="G3 (Bethesda)">
        <title>Whole genome assembly and annotation of the endangered Caribbean coral Acropora cervicornis.</title>
        <authorList>
            <person name="Selwyn J.D."/>
            <person name="Vollmer S.V."/>
        </authorList>
    </citation>
    <scope>NUCLEOTIDE SEQUENCE</scope>
    <source>
        <strain evidence="10">K2</strain>
    </source>
</reference>
<keyword evidence="2 8" id="KW-0812">Transmembrane</keyword>
<evidence type="ECO:0000256" key="5">
    <source>
        <dbReference type="ARBA" id="ARBA00023136"/>
    </source>
</evidence>
<keyword evidence="3 8" id="KW-1133">Transmembrane helix</keyword>
<dbReference type="EMBL" id="JARQWQ010000001">
    <property type="protein sequence ID" value="KAK2574444.1"/>
    <property type="molecule type" value="Genomic_DNA"/>
</dbReference>
<evidence type="ECO:0000256" key="6">
    <source>
        <dbReference type="ARBA" id="ARBA00023170"/>
    </source>
</evidence>
<evidence type="ECO:0000259" key="9">
    <source>
        <dbReference type="PROSITE" id="PS50262"/>
    </source>
</evidence>
<dbReference type="Gene3D" id="1.20.1070.10">
    <property type="entry name" value="Rhodopsin 7-helix transmembrane proteins"/>
    <property type="match status" value="1"/>
</dbReference>
<keyword evidence="6" id="KW-0675">Receptor</keyword>
<dbReference type="Pfam" id="PF00001">
    <property type="entry name" value="7tm_1"/>
    <property type="match status" value="1"/>
</dbReference>
<gene>
    <name evidence="10" type="ORF">P5673_000611</name>
</gene>
<dbReference type="PANTHER" id="PTHR24240">
    <property type="entry name" value="OPSIN"/>
    <property type="match status" value="1"/>
</dbReference>
<comment type="subcellular location">
    <subcellularLocation>
        <location evidence="1">Membrane</location>
        <topology evidence="1">Multi-pass membrane protein</topology>
    </subcellularLocation>
</comment>
<dbReference type="CDD" id="cd14969">
    <property type="entry name" value="7tmA_Opsins_type2_animals"/>
    <property type="match status" value="1"/>
</dbReference>
<evidence type="ECO:0000313" key="11">
    <source>
        <dbReference type="Proteomes" id="UP001249851"/>
    </source>
</evidence>
<evidence type="ECO:0000256" key="2">
    <source>
        <dbReference type="ARBA" id="ARBA00022692"/>
    </source>
</evidence>
<evidence type="ECO:0000256" key="7">
    <source>
        <dbReference type="ARBA" id="ARBA00023224"/>
    </source>
</evidence>
<dbReference type="Proteomes" id="UP001249851">
    <property type="component" value="Unassembled WGS sequence"/>
</dbReference>
<dbReference type="GO" id="GO:0016020">
    <property type="term" value="C:membrane"/>
    <property type="evidence" value="ECO:0007669"/>
    <property type="project" value="UniProtKB-SubCell"/>
</dbReference>
<feature type="transmembrane region" description="Helical" evidence="8">
    <location>
        <begin position="67"/>
        <end position="91"/>
    </location>
</feature>
<keyword evidence="7" id="KW-0807">Transducer</keyword>
<accession>A0AAD9VHA9</accession>
<evidence type="ECO:0000313" key="10">
    <source>
        <dbReference type="EMBL" id="KAK2574444.1"/>
    </source>
</evidence>
<sequence>MNWTTFKADLKSSSNRTNQESSNWQEAQYIAYATVMCTILTIGFLGNILSVIVLCQPYHRKQPLAHLILSIVVGDLILIVFGYPTMMTVVLRRLDIHAYQARCSWDAFANGAVGLTSIATFTAMTIVLSYCMHQKTPRFRVSSVTIFRLIAACWSFGVILMLPPLLGWNRFVPGAAGISCGPDWTDTSASGRTYNLLLIILGFCGPSIAISGSYFKIFRLLRRDVVTEDSRIKLRRRHWQMKLLRLTAVAITAFMLSWSPYSLVSLTSIFRGNSVLSTGEAEVPALMAKASVIYNPIVYTVMNRRFRRTLRHIVSCMTCRLLSFVWPTMHGEKQETKKRVTSTVTVTSSTPAPEGNFPEILVSLHQVPF</sequence>
<organism evidence="10 11">
    <name type="scientific">Acropora cervicornis</name>
    <name type="common">Staghorn coral</name>
    <dbReference type="NCBI Taxonomy" id="6130"/>
    <lineage>
        <taxon>Eukaryota</taxon>
        <taxon>Metazoa</taxon>
        <taxon>Cnidaria</taxon>
        <taxon>Anthozoa</taxon>
        <taxon>Hexacorallia</taxon>
        <taxon>Scleractinia</taxon>
        <taxon>Astrocoeniina</taxon>
        <taxon>Acroporidae</taxon>
        <taxon>Acropora</taxon>
    </lineage>
</organism>
<name>A0AAD9VHA9_ACRCE</name>
<feature type="transmembrane region" description="Helical" evidence="8">
    <location>
        <begin position="194"/>
        <end position="215"/>
    </location>
</feature>
<comment type="caution">
    <text evidence="10">The sequence shown here is derived from an EMBL/GenBank/DDBJ whole genome shotgun (WGS) entry which is preliminary data.</text>
</comment>
<evidence type="ECO:0000256" key="8">
    <source>
        <dbReference type="SAM" id="Phobius"/>
    </source>
</evidence>
<dbReference type="GO" id="GO:0004930">
    <property type="term" value="F:G protein-coupled receptor activity"/>
    <property type="evidence" value="ECO:0007669"/>
    <property type="project" value="UniProtKB-KW"/>
</dbReference>
<keyword evidence="4" id="KW-0297">G-protein coupled receptor</keyword>
<dbReference type="InterPro" id="IPR050125">
    <property type="entry name" value="GPCR_opsins"/>
</dbReference>
<dbReference type="AlphaFoldDB" id="A0AAD9VHA9"/>
<dbReference type="PRINTS" id="PR00237">
    <property type="entry name" value="GPCRRHODOPSN"/>
</dbReference>
<keyword evidence="5 8" id="KW-0472">Membrane</keyword>